<evidence type="ECO:0000313" key="2">
    <source>
        <dbReference type="Proteomes" id="UP000739538"/>
    </source>
</evidence>
<gene>
    <name evidence="1" type="ORF">KDA27_11550</name>
</gene>
<comment type="caution">
    <text evidence="1">The sequence shown here is derived from an EMBL/GenBank/DDBJ whole genome shotgun (WGS) entry which is preliminary data.</text>
</comment>
<dbReference type="AlphaFoldDB" id="A0A956SDA4"/>
<reference evidence="1" key="2">
    <citation type="journal article" date="2021" name="Microbiome">
        <title>Successional dynamics and alternative stable states in a saline activated sludge microbial community over 9 years.</title>
        <authorList>
            <person name="Wang Y."/>
            <person name="Ye J."/>
            <person name="Ju F."/>
            <person name="Liu L."/>
            <person name="Boyd J.A."/>
            <person name="Deng Y."/>
            <person name="Parks D.H."/>
            <person name="Jiang X."/>
            <person name="Yin X."/>
            <person name="Woodcroft B.J."/>
            <person name="Tyson G.W."/>
            <person name="Hugenholtz P."/>
            <person name="Polz M.F."/>
            <person name="Zhang T."/>
        </authorList>
    </citation>
    <scope>NUCLEOTIDE SEQUENCE</scope>
    <source>
        <strain evidence="1">HKST-UBA02</strain>
    </source>
</reference>
<evidence type="ECO:0000313" key="1">
    <source>
        <dbReference type="EMBL" id="MCA9756427.1"/>
    </source>
</evidence>
<organism evidence="1 2">
    <name type="scientific">Eiseniibacteriota bacterium</name>
    <dbReference type="NCBI Taxonomy" id="2212470"/>
    <lineage>
        <taxon>Bacteria</taxon>
        <taxon>Candidatus Eiseniibacteriota</taxon>
    </lineage>
</organism>
<proteinExistence type="predicted"/>
<dbReference type="Proteomes" id="UP000739538">
    <property type="component" value="Unassembled WGS sequence"/>
</dbReference>
<accession>A0A956SDA4</accession>
<sequence length="110" mass="11831">MILDSDVNLVGLHPAMALIALCVDSAFHEHGHEARVSNGGAVRKSDRPGRKTRSLHPLGCALDFGLAHVPRVEWDGIANLVKERVRAVMVDVVYEPDAAGGGHLHVELDP</sequence>
<reference evidence="1" key="1">
    <citation type="submission" date="2020-04" db="EMBL/GenBank/DDBJ databases">
        <authorList>
            <person name="Zhang T."/>
        </authorList>
    </citation>
    <scope>NUCLEOTIDE SEQUENCE</scope>
    <source>
        <strain evidence="1">HKST-UBA02</strain>
    </source>
</reference>
<name>A0A956SDA4_UNCEI</name>
<dbReference type="EMBL" id="JAGQHS010000052">
    <property type="protein sequence ID" value="MCA9756427.1"/>
    <property type="molecule type" value="Genomic_DNA"/>
</dbReference>
<protein>
    <submittedName>
        <fullName evidence="1">Uncharacterized protein</fullName>
    </submittedName>
</protein>